<comment type="caution">
    <text evidence="5">The sequence shown here is derived from an EMBL/GenBank/DDBJ whole genome shotgun (WGS) entry which is preliminary data.</text>
</comment>
<dbReference type="Proteomes" id="UP000605427">
    <property type="component" value="Unassembled WGS sequence"/>
</dbReference>
<dbReference type="Pfam" id="PF08541">
    <property type="entry name" value="ACP_syn_III_C"/>
    <property type="match status" value="1"/>
</dbReference>
<evidence type="ECO:0000313" key="5">
    <source>
        <dbReference type="EMBL" id="GGH71741.1"/>
    </source>
</evidence>
<evidence type="ECO:0000256" key="1">
    <source>
        <dbReference type="ARBA" id="ARBA00022679"/>
    </source>
</evidence>
<evidence type="ECO:0000256" key="2">
    <source>
        <dbReference type="ARBA" id="ARBA00023315"/>
    </source>
</evidence>
<protein>
    <submittedName>
        <fullName evidence="5">3-oxoacyl-ACP synthase</fullName>
    </submittedName>
</protein>
<name>A0ABQ1ZQH1_9BACL</name>
<dbReference type="EMBL" id="BMDD01000001">
    <property type="protein sequence ID" value="GGH71741.1"/>
    <property type="molecule type" value="Genomic_DNA"/>
</dbReference>
<feature type="domain" description="Beta-ketoacyl-[acyl-carrier-protein] synthase III C-terminal" evidence="3">
    <location>
        <begin position="240"/>
        <end position="328"/>
    </location>
</feature>
<dbReference type="InterPro" id="IPR016039">
    <property type="entry name" value="Thiolase-like"/>
</dbReference>
<gene>
    <name evidence="5" type="ORF">GCM10007362_09140</name>
</gene>
<dbReference type="InterPro" id="IPR013747">
    <property type="entry name" value="ACP_syn_III_C"/>
</dbReference>
<reference evidence="6" key="1">
    <citation type="journal article" date="2019" name="Int. J. Syst. Evol. Microbiol.">
        <title>The Global Catalogue of Microorganisms (GCM) 10K type strain sequencing project: providing services to taxonomists for standard genome sequencing and annotation.</title>
        <authorList>
            <consortium name="The Broad Institute Genomics Platform"/>
            <consortium name="The Broad Institute Genome Sequencing Center for Infectious Disease"/>
            <person name="Wu L."/>
            <person name="Ma J."/>
        </authorList>
    </citation>
    <scope>NUCLEOTIDE SEQUENCE [LARGE SCALE GENOMIC DNA]</scope>
    <source>
        <strain evidence="6">CCM 8702</strain>
    </source>
</reference>
<dbReference type="InterPro" id="IPR013751">
    <property type="entry name" value="ACP_syn_III_N"/>
</dbReference>
<sequence>MSRIHIAAVDIYHPENAVGNEFYFDHFDRRNNDIRRFMEHMGRESRYVIDNDDENGLTMGIEAAKKVLAKAGLQGSDIDMIVFSTQVPETTFPVNALYIHAAIGADSYAMVLDSNANCAGMVVAVDHASRYMLTSPEIRRALIVGSDYNTLVSDPESAVTYANYGDAAAAVILERSEAEGGFIDSIYHTDPVNRDFIRYPAEGLAKTVKHGSDAKGILWLPFEAHAAMPPTFAMFEKLLGRNGLTPQEIGSYCLSQFSLENVLKIQRQYGLSDEQMVYVGDRFGYTGTSSPFIALHEAVETGRVKRGDHVLFWSIGSGFQLVAMLFRY</sequence>
<keyword evidence="2" id="KW-0012">Acyltransferase</keyword>
<dbReference type="PANTHER" id="PTHR34069">
    <property type="entry name" value="3-OXOACYL-[ACYL-CARRIER-PROTEIN] SYNTHASE 3"/>
    <property type="match status" value="1"/>
</dbReference>
<dbReference type="SUPFAM" id="SSF53901">
    <property type="entry name" value="Thiolase-like"/>
    <property type="match status" value="1"/>
</dbReference>
<dbReference type="RefSeq" id="WP_172239697.1">
    <property type="nucleotide sequence ID" value="NZ_BMDD01000001.1"/>
</dbReference>
<evidence type="ECO:0000313" key="6">
    <source>
        <dbReference type="Proteomes" id="UP000605427"/>
    </source>
</evidence>
<evidence type="ECO:0000259" key="4">
    <source>
        <dbReference type="Pfam" id="PF08545"/>
    </source>
</evidence>
<feature type="domain" description="Beta-ketoacyl-[acyl-carrier-protein] synthase III N-terminal" evidence="4">
    <location>
        <begin position="112"/>
        <end position="190"/>
    </location>
</feature>
<dbReference type="Gene3D" id="3.40.47.10">
    <property type="match status" value="1"/>
</dbReference>
<accession>A0ABQ1ZQH1</accession>
<dbReference type="Pfam" id="PF08545">
    <property type="entry name" value="ACP_syn_III"/>
    <property type="match status" value="1"/>
</dbReference>
<evidence type="ECO:0000259" key="3">
    <source>
        <dbReference type="Pfam" id="PF08541"/>
    </source>
</evidence>
<organism evidence="5 6">
    <name type="scientific">Saccharibacillus endophyticus</name>
    <dbReference type="NCBI Taxonomy" id="2060666"/>
    <lineage>
        <taxon>Bacteria</taxon>
        <taxon>Bacillati</taxon>
        <taxon>Bacillota</taxon>
        <taxon>Bacilli</taxon>
        <taxon>Bacillales</taxon>
        <taxon>Paenibacillaceae</taxon>
        <taxon>Saccharibacillus</taxon>
    </lineage>
</organism>
<dbReference type="PANTHER" id="PTHR34069:SF2">
    <property type="entry name" value="BETA-KETOACYL-[ACYL-CARRIER-PROTEIN] SYNTHASE III"/>
    <property type="match status" value="1"/>
</dbReference>
<keyword evidence="1" id="KW-0808">Transferase</keyword>
<proteinExistence type="predicted"/>
<keyword evidence="6" id="KW-1185">Reference proteome</keyword>